<evidence type="ECO:0000256" key="2">
    <source>
        <dbReference type="ARBA" id="ARBA00022771"/>
    </source>
</evidence>
<dbReference type="PANTHER" id="PTHR33823">
    <property type="entry name" value="RNA POLYMERASE-BINDING TRANSCRIPTION FACTOR DKSA-RELATED"/>
    <property type="match status" value="1"/>
</dbReference>
<dbReference type="SUPFAM" id="SSF109635">
    <property type="entry name" value="DnaK suppressor protein DksA, alpha-hairpin domain"/>
    <property type="match status" value="1"/>
</dbReference>
<dbReference type="InterPro" id="IPR000962">
    <property type="entry name" value="Znf_DskA_TraR"/>
</dbReference>
<evidence type="ECO:0000313" key="7">
    <source>
        <dbReference type="Proteomes" id="UP000031518"/>
    </source>
</evidence>
<reference evidence="6 7" key="1">
    <citation type="submission" date="2013-12" db="EMBL/GenBank/DDBJ databases">
        <authorList>
            <person name="Stott M."/>
        </authorList>
    </citation>
    <scope>NUCLEOTIDE SEQUENCE [LARGE SCALE GENOMIC DNA]</scope>
    <source>
        <strain evidence="6 7">K22</strain>
    </source>
</reference>
<dbReference type="EMBL" id="CBXV010000004">
    <property type="protein sequence ID" value="CDM65336.1"/>
    <property type="molecule type" value="Genomic_DNA"/>
</dbReference>
<proteinExistence type="predicted"/>
<feature type="domain" description="Zinc finger DksA/TraR C4-type" evidence="5">
    <location>
        <begin position="80"/>
        <end position="114"/>
    </location>
</feature>
<feature type="zinc finger region" description="dksA C4-type" evidence="4">
    <location>
        <begin position="85"/>
        <end position="109"/>
    </location>
</feature>
<accession>A0A0B6WW65</accession>
<dbReference type="InterPro" id="IPR037187">
    <property type="entry name" value="DnaK_N"/>
</dbReference>
<name>A0A0B6WW65_9BACT</name>
<evidence type="ECO:0000256" key="3">
    <source>
        <dbReference type="ARBA" id="ARBA00022833"/>
    </source>
</evidence>
<dbReference type="GO" id="GO:0008270">
    <property type="term" value="F:zinc ion binding"/>
    <property type="evidence" value="ECO:0007669"/>
    <property type="project" value="UniProtKB-KW"/>
</dbReference>
<dbReference type="PANTHER" id="PTHR33823:SF4">
    <property type="entry name" value="GENERAL STRESS PROTEIN 16O"/>
    <property type="match status" value="1"/>
</dbReference>
<organism evidence="6 7">
    <name type="scientific">Pyrinomonas methylaliphatogenes</name>
    <dbReference type="NCBI Taxonomy" id="454194"/>
    <lineage>
        <taxon>Bacteria</taxon>
        <taxon>Pseudomonadati</taxon>
        <taxon>Acidobacteriota</taxon>
        <taxon>Blastocatellia</taxon>
        <taxon>Blastocatellales</taxon>
        <taxon>Pyrinomonadaceae</taxon>
        <taxon>Pyrinomonas</taxon>
    </lineage>
</organism>
<gene>
    <name evidence="6" type="ORF">PYK22_01334</name>
</gene>
<keyword evidence="2" id="KW-0863">Zinc-finger</keyword>
<dbReference type="AlphaFoldDB" id="A0A0B6WW65"/>
<dbReference type="RefSeq" id="WP_060635420.1">
    <property type="nucleotide sequence ID" value="NZ_CBXV010000004.1"/>
</dbReference>
<dbReference type="STRING" id="454194.PYK22_01334"/>
<dbReference type="Proteomes" id="UP000031518">
    <property type="component" value="Unassembled WGS sequence"/>
</dbReference>
<reference evidence="6 7" key="2">
    <citation type="submission" date="2015-01" db="EMBL/GenBank/DDBJ databases">
        <title>Complete genome sequence of Pyrinomonas methylaliphatogenes type strain K22T.</title>
        <authorList>
            <person name="Lee K.C.Y."/>
            <person name="Power J.F."/>
            <person name="Dunfield P.F."/>
            <person name="Morgan X.C."/>
            <person name="Huttenhower C."/>
            <person name="Stott M.B."/>
        </authorList>
    </citation>
    <scope>NUCLEOTIDE SEQUENCE [LARGE SCALE GENOMIC DNA]</scope>
    <source>
        <strain evidence="6 7">K22</strain>
    </source>
</reference>
<keyword evidence="1" id="KW-0479">Metal-binding</keyword>
<keyword evidence="3" id="KW-0862">Zinc</keyword>
<keyword evidence="7" id="KW-1185">Reference proteome</keyword>
<sequence length="125" mass="14377">MDAKRLEHFRQRLLAELRRHTENAQHNQADALEIAMADGVKDAADLSFQDVEQEIEYRLSERESSFVSEIKEALRRIEEGRYGICENCGKPISERRLEAMPTARYDADCQALIEAQRGPEETPTL</sequence>
<dbReference type="OrthoDB" id="9811543at2"/>
<dbReference type="PROSITE" id="PS51128">
    <property type="entry name" value="ZF_DKSA_2"/>
    <property type="match status" value="1"/>
</dbReference>
<evidence type="ECO:0000256" key="4">
    <source>
        <dbReference type="PROSITE-ProRule" id="PRU00510"/>
    </source>
</evidence>
<dbReference type="SUPFAM" id="SSF57716">
    <property type="entry name" value="Glucocorticoid receptor-like (DNA-binding domain)"/>
    <property type="match status" value="1"/>
</dbReference>
<evidence type="ECO:0000259" key="5">
    <source>
        <dbReference type="Pfam" id="PF01258"/>
    </source>
</evidence>
<dbReference type="Pfam" id="PF01258">
    <property type="entry name" value="zf-dskA_traR"/>
    <property type="match status" value="1"/>
</dbReference>
<evidence type="ECO:0000256" key="1">
    <source>
        <dbReference type="ARBA" id="ARBA00022723"/>
    </source>
</evidence>
<evidence type="ECO:0000313" key="6">
    <source>
        <dbReference type="EMBL" id="CDM65336.1"/>
    </source>
</evidence>
<protein>
    <submittedName>
        <fullName evidence="6">Transcriptional regulator, TraR/DksA family</fullName>
    </submittedName>
</protein>
<dbReference type="Gene3D" id="1.20.120.910">
    <property type="entry name" value="DksA, coiled-coil domain"/>
    <property type="match status" value="1"/>
</dbReference>